<reference evidence="2 3" key="2">
    <citation type="journal article" date="2011" name="J. Antibiot.">
        <title>Furaquinocins I and J: novel polyketide isoprenoid hybrid compounds from Streptomyces reveromyceticus SN-593.</title>
        <authorList>
            <person name="Panthee S."/>
            <person name="Takahashi S."/>
            <person name="Takagi H."/>
            <person name="Nogawa T."/>
            <person name="Oowada E."/>
            <person name="Uramoto M."/>
            <person name="Osada H."/>
        </authorList>
    </citation>
    <scope>NUCLEOTIDE SEQUENCE [LARGE SCALE GENOMIC DNA]</scope>
    <source>
        <strain evidence="2 3">SN-593</strain>
    </source>
</reference>
<sequence length="370" mass="41291">MSARSKRNQPVGDMFDGMPDILAKQPPKAAEGDHEIRTLDEAIARSHEILDQALAEHPVVGTFWLFSGGNDSVIVGHLLRGRYDAVLHVNTGTGIPETTAHVRAVAKVWGETLHELHPKNRYEDLVLGKVIAGSGPNAGWRPIWKGFPGPAGHKVMYRQLKNEPLMRFRRETLGDQKNLPRAERKKIIYLGGMRWAESDKRFRNAEAIDPDGSIVWVSPLVHWTDAHMREYRARHRCQEQHDHAEHRLCRPDALPLNPVTEHLHMSGECLCGAYAKPGELDEIEFFYPETAARLRALETEAEQAGMPYCKWGQPNGKPASGAPAGRLCSSCVVPEGQDELASFWLERGLIDVTQAALLGHSDDEPDGRRA</sequence>
<dbReference type="RefSeq" id="WP_202236995.1">
    <property type="nucleotide sequence ID" value="NZ_AP018365.1"/>
</dbReference>
<dbReference type="Gene3D" id="3.40.50.620">
    <property type="entry name" value="HUPs"/>
    <property type="match status" value="1"/>
</dbReference>
<feature type="domain" description="Phosphoadenosine phosphosulphate reductase" evidence="1">
    <location>
        <begin position="64"/>
        <end position="236"/>
    </location>
</feature>
<gene>
    <name evidence="2" type="ORF">RVR_8279</name>
</gene>
<organism evidence="2 3">
    <name type="scientific">Actinacidiphila reveromycinica</name>
    <dbReference type="NCBI Taxonomy" id="659352"/>
    <lineage>
        <taxon>Bacteria</taxon>
        <taxon>Bacillati</taxon>
        <taxon>Actinomycetota</taxon>
        <taxon>Actinomycetes</taxon>
        <taxon>Kitasatosporales</taxon>
        <taxon>Streptomycetaceae</taxon>
        <taxon>Actinacidiphila</taxon>
    </lineage>
</organism>
<dbReference type="GO" id="GO:0003824">
    <property type="term" value="F:catalytic activity"/>
    <property type="evidence" value="ECO:0007669"/>
    <property type="project" value="InterPro"/>
</dbReference>
<proteinExistence type="predicted"/>
<evidence type="ECO:0000313" key="3">
    <source>
        <dbReference type="Proteomes" id="UP000595703"/>
    </source>
</evidence>
<dbReference type="Pfam" id="PF01507">
    <property type="entry name" value="PAPS_reduct"/>
    <property type="match status" value="1"/>
</dbReference>
<accession>A0A7U3VRU2</accession>
<dbReference type="KEGG" id="arev:RVR_8279"/>
<reference evidence="2 3" key="1">
    <citation type="journal article" date="2010" name="J. Bacteriol.">
        <title>Biochemical characterization of a novel indole prenyltransferase from Streptomyces sp. SN-593.</title>
        <authorList>
            <person name="Takahashi S."/>
            <person name="Takagi H."/>
            <person name="Toyoda A."/>
            <person name="Uramoto M."/>
            <person name="Nogawa T."/>
            <person name="Ueki M."/>
            <person name="Sakaki Y."/>
            <person name="Osada H."/>
        </authorList>
    </citation>
    <scope>NUCLEOTIDE SEQUENCE [LARGE SCALE GENOMIC DNA]</scope>
    <source>
        <strain evidence="2 3">SN-593</strain>
    </source>
</reference>
<evidence type="ECO:0000259" key="1">
    <source>
        <dbReference type="Pfam" id="PF01507"/>
    </source>
</evidence>
<reference evidence="2 3" key="4">
    <citation type="journal article" date="2020" name="Sci. Rep.">
        <title>beta-carboline chemical signals induce reveromycin production through a LuxR family regulator in Streptomyces sp. SN-593.</title>
        <authorList>
            <person name="Panthee S."/>
            <person name="Kito N."/>
            <person name="Hayashi T."/>
            <person name="Shimizu T."/>
            <person name="Ishikawa J."/>
            <person name="Hamamoto H."/>
            <person name="Osada H."/>
            <person name="Takahashi S."/>
        </authorList>
    </citation>
    <scope>NUCLEOTIDE SEQUENCE [LARGE SCALE GENOMIC DNA]</scope>
    <source>
        <strain evidence="2 3">SN-593</strain>
    </source>
</reference>
<dbReference type="InterPro" id="IPR002500">
    <property type="entry name" value="PAPS_reduct_dom"/>
</dbReference>
<keyword evidence="3" id="KW-1185">Reference proteome</keyword>
<evidence type="ECO:0000313" key="2">
    <source>
        <dbReference type="EMBL" id="BBB01045.1"/>
    </source>
</evidence>
<dbReference type="InterPro" id="IPR014729">
    <property type="entry name" value="Rossmann-like_a/b/a_fold"/>
</dbReference>
<dbReference type="Proteomes" id="UP000595703">
    <property type="component" value="Chromosome"/>
</dbReference>
<name>A0A7U3VRU2_9ACTN</name>
<protein>
    <recommendedName>
        <fullName evidence="1">Phosphoadenosine phosphosulphate reductase domain-containing protein</fullName>
    </recommendedName>
</protein>
<dbReference type="SUPFAM" id="SSF52402">
    <property type="entry name" value="Adenine nucleotide alpha hydrolases-like"/>
    <property type="match status" value="1"/>
</dbReference>
<reference evidence="2 3" key="3">
    <citation type="journal article" date="2011" name="Nat. Chem. Biol.">
        <title>Reveromycin A biosynthesis uses RevG and RevJ for stereospecific spiroacetal formation.</title>
        <authorList>
            <person name="Takahashi S."/>
            <person name="Toyoda A."/>
            <person name="Sekiyama Y."/>
            <person name="Takagi H."/>
            <person name="Nogawa T."/>
            <person name="Uramoto M."/>
            <person name="Suzuki R."/>
            <person name="Koshino H."/>
            <person name="Kumano T."/>
            <person name="Panthee S."/>
            <person name="Dairi T."/>
            <person name="Ishikawa J."/>
            <person name="Ikeda H."/>
            <person name="Sakaki Y."/>
            <person name="Osada H."/>
        </authorList>
    </citation>
    <scope>NUCLEOTIDE SEQUENCE [LARGE SCALE GENOMIC DNA]</scope>
    <source>
        <strain evidence="2 3">SN-593</strain>
    </source>
</reference>
<dbReference type="AlphaFoldDB" id="A0A7U3VRU2"/>
<dbReference type="EMBL" id="AP018365">
    <property type="protein sequence ID" value="BBB01045.1"/>
    <property type="molecule type" value="Genomic_DNA"/>
</dbReference>